<reference evidence="1 2" key="1">
    <citation type="journal article" date="2020" name="Genome Biol. Evol.">
        <title>Comparative genomics of Sclerotiniaceae.</title>
        <authorList>
            <person name="Valero Jimenez C.A."/>
            <person name="Steentjes M."/>
            <person name="Scholten O.E."/>
            <person name="Van Kan J.A.L."/>
        </authorList>
    </citation>
    <scope>NUCLEOTIDE SEQUENCE [LARGE SCALE GENOMIC DNA]</scope>
    <source>
        <strain evidence="1 2">MUCL 94</strain>
    </source>
</reference>
<accession>A0A9P5IIT1</accession>
<evidence type="ECO:0000313" key="1">
    <source>
        <dbReference type="EMBL" id="KAF7939081.1"/>
    </source>
</evidence>
<gene>
    <name evidence="1" type="ORF">EAE97_007162</name>
</gene>
<proteinExistence type="predicted"/>
<dbReference type="AlphaFoldDB" id="A0A9P5IIT1"/>
<dbReference type="EMBL" id="RCSW01000014">
    <property type="protein sequence ID" value="KAF7939081.1"/>
    <property type="molecule type" value="Genomic_DNA"/>
</dbReference>
<keyword evidence="2" id="KW-1185">Reference proteome</keyword>
<comment type="caution">
    <text evidence="1">The sequence shown here is derived from an EMBL/GenBank/DDBJ whole genome shotgun (WGS) entry which is preliminary data.</text>
</comment>
<protein>
    <submittedName>
        <fullName evidence="1">Uncharacterized protein</fullName>
    </submittedName>
</protein>
<name>A0A9P5IIT1_9HELO</name>
<dbReference type="GeneID" id="62150751"/>
<organism evidence="1 2">
    <name type="scientific">Botrytis byssoidea</name>
    <dbReference type="NCBI Taxonomy" id="139641"/>
    <lineage>
        <taxon>Eukaryota</taxon>
        <taxon>Fungi</taxon>
        <taxon>Dikarya</taxon>
        <taxon>Ascomycota</taxon>
        <taxon>Pezizomycotina</taxon>
        <taxon>Leotiomycetes</taxon>
        <taxon>Helotiales</taxon>
        <taxon>Sclerotiniaceae</taxon>
        <taxon>Botrytis</taxon>
    </lineage>
</organism>
<evidence type="ECO:0000313" key="2">
    <source>
        <dbReference type="Proteomes" id="UP000710849"/>
    </source>
</evidence>
<sequence>MSPGGLGSSSCVDCGNDDHNNDLREFERVEQEDEYQNIGDNDWGYSAEELESFMCQNEGGEAAMCEDEELLGSLHGAGRCMMECCM</sequence>
<dbReference type="Proteomes" id="UP000710849">
    <property type="component" value="Unassembled WGS sequence"/>
</dbReference>
<dbReference type="RefSeq" id="XP_038731161.1">
    <property type="nucleotide sequence ID" value="XM_038877676.1"/>
</dbReference>